<name>A0ABY7H8E5_9BACT</name>
<dbReference type="Proteomes" id="UP001164459">
    <property type="component" value="Chromosome"/>
</dbReference>
<reference evidence="2" key="1">
    <citation type="submission" date="2022-11" db="EMBL/GenBank/DDBJ databases">
        <title>Minimal conservation of predation-associated metabolite biosynthetic gene clusters underscores biosynthetic potential of Myxococcota including descriptions for ten novel species: Archangium lansinium sp. nov., Myxococcus landrumus sp. nov., Nannocystis bai.</title>
        <authorList>
            <person name="Ahearne A."/>
            <person name="Stevens C."/>
            <person name="Dowd S."/>
        </authorList>
    </citation>
    <scope>NUCLEOTIDE SEQUENCE</scope>
    <source>
        <strain evidence="2">Fl3</strain>
    </source>
</reference>
<proteinExistence type="predicted"/>
<feature type="compositionally biased region" description="Low complexity" evidence="1">
    <location>
        <begin position="175"/>
        <end position="186"/>
    </location>
</feature>
<feature type="compositionally biased region" description="Pro residues" evidence="1">
    <location>
        <begin position="130"/>
        <end position="174"/>
    </location>
</feature>
<organism evidence="2 3">
    <name type="scientific">Nannocystis punicea</name>
    <dbReference type="NCBI Taxonomy" id="2995304"/>
    <lineage>
        <taxon>Bacteria</taxon>
        <taxon>Pseudomonadati</taxon>
        <taxon>Myxococcota</taxon>
        <taxon>Polyangia</taxon>
        <taxon>Nannocystales</taxon>
        <taxon>Nannocystaceae</taxon>
        <taxon>Nannocystis</taxon>
    </lineage>
</organism>
<feature type="region of interest" description="Disordered" evidence="1">
    <location>
        <begin position="125"/>
        <end position="207"/>
    </location>
</feature>
<accession>A0ABY7H8E5</accession>
<keyword evidence="3" id="KW-1185">Reference proteome</keyword>
<protein>
    <submittedName>
        <fullName evidence="2">Uncharacterized protein</fullName>
    </submittedName>
</protein>
<evidence type="ECO:0000256" key="1">
    <source>
        <dbReference type="SAM" id="MobiDB-lite"/>
    </source>
</evidence>
<gene>
    <name evidence="2" type="ORF">O0S08_05140</name>
</gene>
<dbReference type="EMBL" id="CP114040">
    <property type="protein sequence ID" value="WAS95527.1"/>
    <property type="molecule type" value="Genomic_DNA"/>
</dbReference>
<sequence length="376" mass="38970">MLGALLSTTLYLLAGAAAPPPAARGVELRWDAPAACPDETALRGRIEAILGAPLDAPRTRPLSIVAVVRDDGGTRSLRIFTVTAEGMRERALRYDRDCALLTQAAAVLIAITVDPTAVGRLDPDALALLQPPPPDPAVTPVPATAPPSPAPAEPPPAANAAPSPAPAPVEPPPLTAATPSPAAATPVEPPPPANATPPPAPRPTRWQPRGAVRLLGGLGVGDLPAAGGGLGGAAALVFRHLRLELVAELWPSRRARIAGTESGADFLLWTVGPRLCGVVHPHRLVELPLCAGLEFGGVRVANVRLQNDGDDRTRWIAAVLAPSLAVVPSTRLAVWFAPELIVPATRPEFVVEGRGTLHRAAPVAGRFMLGIELRFP</sequence>
<feature type="compositionally biased region" description="Pro residues" evidence="1">
    <location>
        <begin position="187"/>
        <end position="202"/>
    </location>
</feature>
<evidence type="ECO:0000313" key="2">
    <source>
        <dbReference type="EMBL" id="WAS95527.1"/>
    </source>
</evidence>
<dbReference type="RefSeq" id="WP_269037867.1">
    <property type="nucleotide sequence ID" value="NZ_CP114040.1"/>
</dbReference>
<evidence type="ECO:0000313" key="3">
    <source>
        <dbReference type="Proteomes" id="UP001164459"/>
    </source>
</evidence>